<dbReference type="PANTHER" id="PTHR31170">
    <property type="entry name" value="BNAC04G53230D PROTEIN"/>
    <property type="match status" value="1"/>
</dbReference>
<dbReference type="Pfam" id="PF03140">
    <property type="entry name" value="DUF247"/>
    <property type="match status" value="1"/>
</dbReference>
<organism evidence="2 3">
    <name type="scientific">Quercus rubra</name>
    <name type="common">Northern red oak</name>
    <name type="synonym">Quercus borealis</name>
    <dbReference type="NCBI Taxonomy" id="3512"/>
    <lineage>
        <taxon>Eukaryota</taxon>
        <taxon>Viridiplantae</taxon>
        <taxon>Streptophyta</taxon>
        <taxon>Embryophyta</taxon>
        <taxon>Tracheophyta</taxon>
        <taxon>Spermatophyta</taxon>
        <taxon>Magnoliopsida</taxon>
        <taxon>eudicotyledons</taxon>
        <taxon>Gunneridae</taxon>
        <taxon>Pentapetalae</taxon>
        <taxon>rosids</taxon>
        <taxon>fabids</taxon>
        <taxon>Fagales</taxon>
        <taxon>Fagaceae</taxon>
        <taxon>Quercus</taxon>
    </lineage>
</organism>
<dbReference type="PANTHER" id="PTHR31170:SF9">
    <property type="entry name" value="PROTEIN, PUTATIVE (DUF247)-RELATED"/>
    <property type="match status" value="1"/>
</dbReference>
<dbReference type="EMBL" id="JAXUIC010000004">
    <property type="protein sequence ID" value="KAK4592745.1"/>
    <property type="molecule type" value="Genomic_DNA"/>
</dbReference>
<protein>
    <submittedName>
        <fullName evidence="2">Uncharacterized protein</fullName>
    </submittedName>
</protein>
<dbReference type="Proteomes" id="UP001324115">
    <property type="component" value="Unassembled WGS sequence"/>
</dbReference>
<evidence type="ECO:0000313" key="3">
    <source>
        <dbReference type="Proteomes" id="UP001324115"/>
    </source>
</evidence>
<evidence type="ECO:0000256" key="1">
    <source>
        <dbReference type="SAM" id="Phobius"/>
    </source>
</evidence>
<keyword evidence="1" id="KW-0472">Membrane</keyword>
<comment type="caution">
    <text evidence="2">The sequence shown here is derived from an EMBL/GenBank/DDBJ whole genome shotgun (WGS) entry which is preliminary data.</text>
</comment>
<keyword evidence="1" id="KW-1133">Transmembrane helix</keyword>
<accession>A0AAN7FM66</accession>
<keyword evidence="3" id="KW-1185">Reference proteome</keyword>
<reference evidence="2 3" key="1">
    <citation type="journal article" date="2023" name="G3 (Bethesda)">
        <title>A haplotype-resolved chromosome-scale genome for Quercus rubra L. provides insights into the genetics of adaptive traits for red oak species.</title>
        <authorList>
            <person name="Kapoor B."/>
            <person name="Jenkins J."/>
            <person name="Schmutz J."/>
            <person name="Zhebentyayeva T."/>
            <person name="Kuelheim C."/>
            <person name="Coggeshall M."/>
            <person name="Heim C."/>
            <person name="Lasky J.R."/>
            <person name="Leites L."/>
            <person name="Islam-Faridi N."/>
            <person name="Romero-Severson J."/>
            <person name="DeLeo V.L."/>
            <person name="Lucas S.M."/>
            <person name="Lazic D."/>
            <person name="Gailing O."/>
            <person name="Carlson J."/>
            <person name="Staton M."/>
        </authorList>
    </citation>
    <scope>NUCLEOTIDE SEQUENCE [LARGE SCALE GENOMIC DNA]</scope>
    <source>
        <strain evidence="2">Pseudo-F2</strain>
    </source>
</reference>
<name>A0AAN7FM66_QUERU</name>
<feature type="transmembrane region" description="Helical" evidence="1">
    <location>
        <begin position="446"/>
        <end position="468"/>
    </location>
</feature>
<sequence>MACPDANNVSKKELKGKEFVINIPPDLEPAEWPECCIYRVPKKLRRVNECAYTPKLISIGPYHHGNEDLSEMEMQKMRYFKDFCSRTSWIPANLSMGLGSIIEQNELKIRRSYAEKPKQDKNQFVQMIILDAIFIIELVLRNYENTEKSEEKQDDHILRKPWLRNAIQLDLILLENQLPFFILQELYDFVFNDSSSYNNHKEVQQNENDIQNKAYVPFLKLCRKYFSCYEKKQQNSNSRWEVKHFTDLVRTFHIADNLDPKGKIRHLYCATKLDEAGVKFKAVQERNLLDIQFVKGRCLEQCPFCNCSWLLNCLPCMKCVPCFEQMQPFLELPVFEVGDATECVFRNLMALEQCHYPKQAYISSYILLLDYLINTEKDVDLLVERKAIVNRLGSDEAVATLVNKLGHQIVECKSCYFELSEELNGHYENFWNRNMASLTTVYFRDIWRGTATVVGLIVLFLTFWNLFLRHYVKFK</sequence>
<dbReference type="AlphaFoldDB" id="A0AAN7FM66"/>
<keyword evidence="1" id="KW-0812">Transmembrane</keyword>
<proteinExistence type="predicted"/>
<evidence type="ECO:0000313" key="2">
    <source>
        <dbReference type="EMBL" id="KAK4592745.1"/>
    </source>
</evidence>
<gene>
    <name evidence="2" type="ORF">RGQ29_017047</name>
</gene>
<dbReference type="InterPro" id="IPR004158">
    <property type="entry name" value="DUF247_pln"/>
</dbReference>